<dbReference type="EMBL" id="JAFEJA010000001">
    <property type="protein sequence ID" value="MBM9617188.1"/>
    <property type="molecule type" value="Genomic_DNA"/>
</dbReference>
<dbReference type="EC" id="4.2.3.4" evidence="4 9"/>
<evidence type="ECO:0000256" key="8">
    <source>
        <dbReference type="ARBA" id="ARBA00023239"/>
    </source>
</evidence>
<dbReference type="InterPro" id="IPR056179">
    <property type="entry name" value="DHQS_C"/>
</dbReference>
<evidence type="ECO:0000256" key="9">
    <source>
        <dbReference type="HAMAP-Rule" id="MF_00110"/>
    </source>
</evidence>
<comment type="cofactor">
    <cofactor evidence="2 9">
        <name>NAD(+)</name>
        <dbReference type="ChEBI" id="CHEBI:57540"/>
    </cofactor>
</comment>
<comment type="subcellular location">
    <subcellularLocation>
        <location evidence="9">Cytoplasm</location>
    </subcellularLocation>
</comment>
<feature type="binding site" evidence="9">
    <location>
        <begin position="75"/>
        <end position="80"/>
    </location>
    <ligand>
        <name>NAD(+)</name>
        <dbReference type="ChEBI" id="CHEBI:57540"/>
    </ligand>
</feature>
<evidence type="ECO:0000259" key="10">
    <source>
        <dbReference type="Pfam" id="PF01761"/>
    </source>
</evidence>
<dbReference type="InterPro" id="IPR050071">
    <property type="entry name" value="Dehydroquinate_synthase"/>
</dbReference>
<feature type="binding site" evidence="9">
    <location>
        <position position="146"/>
    </location>
    <ligand>
        <name>NAD(+)</name>
        <dbReference type="ChEBI" id="CHEBI:57540"/>
    </ligand>
</feature>
<dbReference type="Pfam" id="PF24621">
    <property type="entry name" value="DHQS_C"/>
    <property type="match status" value="1"/>
</dbReference>
<keyword evidence="9" id="KW-0479">Metal-binding</keyword>
<feature type="domain" description="3-dehydroquinate synthase C-terminal" evidence="11">
    <location>
        <begin position="185"/>
        <end position="327"/>
    </location>
</feature>
<keyword evidence="8 9" id="KW-0456">Lyase</keyword>
<keyword evidence="9" id="KW-0170">Cobalt</keyword>
<organism evidence="12 13">
    <name type="scientific">Streptomyces zhihengii</name>
    <dbReference type="NCBI Taxonomy" id="1818004"/>
    <lineage>
        <taxon>Bacteria</taxon>
        <taxon>Bacillati</taxon>
        <taxon>Actinomycetota</taxon>
        <taxon>Actinomycetes</taxon>
        <taxon>Kitasatosporales</taxon>
        <taxon>Streptomycetaceae</taxon>
        <taxon>Streptomyces</taxon>
    </lineage>
</organism>
<dbReference type="SUPFAM" id="SSF56796">
    <property type="entry name" value="Dehydroquinate synthase-like"/>
    <property type="match status" value="1"/>
</dbReference>
<evidence type="ECO:0000256" key="7">
    <source>
        <dbReference type="ARBA" id="ARBA00023141"/>
    </source>
</evidence>
<dbReference type="InterPro" id="IPR030960">
    <property type="entry name" value="DHQS/DOIS_N"/>
</dbReference>
<protein>
    <recommendedName>
        <fullName evidence="4 9">3-dehydroquinate synthase</fullName>
        <shortName evidence="9">DHQS</shortName>
        <ecNumber evidence="4 9">4.2.3.4</ecNumber>
    </recommendedName>
</protein>
<proteinExistence type="inferred from homology"/>
<keyword evidence="6 9" id="KW-0520">NAD</keyword>
<feature type="binding site" evidence="9">
    <location>
        <position position="188"/>
    </location>
    <ligand>
        <name>Zn(2+)</name>
        <dbReference type="ChEBI" id="CHEBI:29105"/>
    </ligand>
</feature>
<evidence type="ECO:0000256" key="5">
    <source>
        <dbReference type="ARBA" id="ARBA00022605"/>
    </source>
</evidence>
<dbReference type="CDD" id="cd08195">
    <property type="entry name" value="DHQS"/>
    <property type="match status" value="1"/>
</dbReference>
<comment type="catalytic activity">
    <reaction evidence="1 9">
        <text>7-phospho-2-dehydro-3-deoxy-D-arabino-heptonate = 3-dehydroquinate + phosphate</text>
        <dbReference type="Rhea" id="RHEA:21968"/>
        <dbReference type="ChEBI" id="CHEBI:32364"/>
        <dbReference type="ChEBI" id="CHEBI:43474"/>
        <dbReference type="ChEBI" id="CHEBI:58394"/>
        <dbReference type="EC" id="4.2.3.4"/>
    </reaction>
</comment>
<name>A0ABS2UHR2_9ACTN</name>
<feature type="binding site" evidence="9">
    <location>
        <position position="267"/>
    </location>
    <ligand>
        <name>Zn(2+)</name>
        <dbReference type="ChEBI" id="CHEBI:29105"/>
    </ligand>
</feature>
<dbReference type="Proteomes" id="UP000664109">
    <property type="component" value="Unassembled WGS sequence"/>
</dbReference>
<evidence type="ECO:0000256" key="2">
    <source>
        <dbReference type="ARBA" id="ARBA00001911"/>
    </source>
</evidence>
<keyword evidence="5 9" id="KW-0028">Amino-acid biosynthesis</keyword>
<comment type="function">
    <text evidence="9">Catalyzes the conversion of 3-deoxy-D-arabino-heptulosonate 7-phosphate (DAHP) to dehydroquinate (DHQ).</text>
</comment>
<accession>A0ABS2UHR2</accession>
<keyword evidence="9" id="KW-0547">Nucleotide-binding</keyword>
<comment type="caution">
    <text evidence="12">The sequence shown here is derived from an EMBL/GenBank/DDBJ whole genome shotgun (WGS) entry which is preliminary data.</text>
</comment>
<keyword evidence="7 9" id="KW-0057">Aromatic amino acid biosynthesis</keyword>
<dbReference type="Pfam" id="PF01761">
    <property type="entry name" value="DHQ_synthase"/>
    <property type="match status" value="1"/>
</dbReference>
<dbReference type="Gene3D" id="3.40.50.1970">
    <property type="match status" value="1"/>
</dbReference>
<feature type="domain" description="3-dehydroquinate synthase N-terminal" evidence="10">
    <location>
        <begin position="71"/>
        <end position="181"/>
    </location>
</feature>
<keyword evidence="13" id="KW-1185">Reference proteome</keyword>
<dbReference type="PANTHER" id="PTHR43622">
    <property type="entry name" value="3-DEHYDROQUINATE SYNTHASE"/>
    <property type="match status" value="1"/>
</dbReference>
<evidence type="ECO:0000256" key="6">
    <source>
        <dbReference type="ARBA" id="ARBA00023027"/>
    </source>
</evidence>
<dbReference type="NCBIfam" id="TIGR01357">
    <property type="entry name" value="aroB"/>
    <property type="match status" value="1"/>
</dbReference>
<dbReference type="PANTHER" id="PTHR43622:SF7">
    <property type="entry name" value="3-DEHYDROQUINATE SYNTHASE, CHLOROPLASTIC"/>
    <property type="match status" value="1"/>
</dbReference>
<comment type="pathway">
    <text evidence="3 9">Metabolic intermediate biosynthesis; chorismate biosynthesis; chorismate from D-erythrose 4-phosphate and phosphoenolpyruvate: step 2/7.</text>
</comment>
<keyword evidence="9" id="KW-0862">Zinc</keyword>
<feature type="binding site" evidence="9">
    <location>
        <begin position="133"/>
        <end position="134"/>
    </location>
    <ligand>
        <name>NAD(+)</name>
        <dbReference type="ChEBI" id="CHEBI:57540"/>
    </ligand>
</feature>
<evidence type="ECO:0000259" key="11">
    <source>
        <dbReference type="Pfam" id="PF24621"/>
    </source>
</evidence>
<feature type="binding site" evidence="9">
    <location>
        <position position="251"/>
    </location>
    <ligand>
        <name>Zn(2+)</name>
        <dbReference type="ChEBI" id="CHEBI:29105"/>
    </ligand>
</feature>
<dbReference type="InterPro" id="IPR016037">
    <property type="entry name" value="DHQ_synth_AroB"/>
</dbReference>
<evidence type="ECO:0000313" key="12">
    <source>
        <dbReference type="EMBL" id="MBM9617188.1"/>
    </source>
</evidence>
<keyword evidence="9" id="KW-0963">Cytoplasm</keyword>
<dbReference type="Gene3D" id="1.20.1090.10">
    <property type="entry name" value="Dehydroquinate synthase-like - alpha domain"/>
    <property type="match status" value="1"/>
</dbReference>
<dbReference type="GO" id="GO:0003856">
    <property type="term" value="F:3-dehydroquinate synthase activity"/>
    <property type="evidence" value="ECO:0007669"/>
    <property type="project" value="UniProtKB-EC"/>
</dbReference>
<evidence type="ECO:0000313" key="13">
    <source>
        <dbReference type="Proteomes" id="UP000664109"/>
    </source>
</evidence>
<comment type="caution">
    <text evidence="9">Lacks conserved residue(s) required for the propagation of feature annotation.</text>
</comment>
<sequence>MTAAAAVRVPVGAGAGTDPYEVLIGHRLPAALGPMLGTARRVAVLHPGAVAGTARAVRSELAAQGYEVTLLQVPDAERAKTAEAAAHCWRALGRAGFTRGDAIVGVGGGATTDLAGFVAATWLRGVRWIAVPTTLLAMVDAAVGGKTGINTAEGKNLVGAFHPPAGVICDLAALDSLPADDYAGGLAEVIKAGFIADPAILDLVEADPQAARTPAGPHTAQLIERAVRVKAEVVSEDLREAGRREFLNYGHTLGHAVERNERYRWRHGEAVSVGMVFAAELGRRTGRLDDATADRHRTVLQSVGLPVTYRGDQWPRLLDTMRIDKKTRGDLLRFIVLDGLAEPAVLAGPGPDLLRAAYTEGVAAAPTGGPAGAVNAAGAVTASGRKAAT</sequence>
<comment type="cofactor">
    <cofactor evidence="9">
        <name>Co(2+)</name>
        <dbReference type="ChEBI" id="CHEBI:48828"/>
    </cofactor>
    <cofactor evidence="9">
        <name>Zn(2+)</name>
        <dbReference type="ChEBI" id="CHEBI:29105"/>
    </cofactor>
    <text evidence="9">Binds 1 divalent metal cation per subunit. Can use either Co(2+) or Zn(2+).</text>
</comment>
<evidence type="ECO:0000256" key="4">
    <source>
        <dbReference type="ARBA" id="ARBA00013031"/>
    </source>
</evidence>
<feature type="binding site" evidence="9">
    <location>
        <begin position="109"/>
        <end position="113"/>
    </location>
    <ligand>
        <name>NAD(+)</name>
        <dbReference type="ChEBI" id="CHEBI:57540"/>
    </ligand>
</feature>
<gene>
    <name evidence="9" type="primary">aroB</name>
    <name evidence="12" type="ORF">JE024_00290</name>
</gene>
<comment type="similarity">
    <text evidence="9">Belongs to the sugar phosphate cyclases superfamily. Dehydroquinate synthase family.</text>
</comment>
<evidence type="ECO:0000256" key="3">
    <source>
        <dbReference type="ARBA" id="ARBA00004661"/>
    </source>
</evidence>
<feature type="binding site" evidence="9">
    <location>
        <position position="155"/>
    </location>
    <ligand>
        <name>NAD(+)</name>
        <dbReference type="ChEBI" id="CHEBI:57540"/>
    </ligand>
</feature>
<evidence type="ECO:0000256" key="1">
    <source>
        <dbReference type="ARBA" id="ARBA00001393"/>
    </source>
</evidence>
<reference evidence="12 13" key="1">
    <citation type="journal article" date="2016" name="Arch. Microbiol.">
        <title>Streptomyces zhihengii sp. nov., isolated from rhizospheric soil of Psammosilene tunicoides.</title>
        <authorList>
            <person name="Huang M.J."/>
            <person name="Fei J.J."/>
            <person name="Salam N."/>
            <person name="Kim C.J."/>
            <person name="Hozzein W.N."/>
            <person name="Xiao M."/>
            <person name="Huang H.Q."/>
            <person name="Li W.J."/>
        </authorList>
    </citation>
    <scope>NUCLEOTIDE SEQUENCE [LARGE SCALE GENOMIC DNA]</scope>
    <source>
        <strain evidence="12 13">YIM T102</strain>
    </source>
</reference>
<dbReference type="HAMAP" id="MF_00110">
    <property type="entry name" value="DHQ_synthase"/>
    <property type="match status" value="1"/>
</dbReference>